<evidence type="ECO:0000313" key="1">
    <source>
        <dbReference type="EMBL" id="MDL2343647.1"/>
    </source>
</evidence>
<protein>
    <recommendedName>
        <fullName evidence="3">RES domain-containing protein</fullName>
    </recommendedName>
</protein>
<evidence type="ECO:0000313" key="2">
    <source>
        <dbReference type="Proteomes" id="UP001302059"/>
    </source>
</evidence>
<keyword evidence="2" id="KW-1185">Reference proteome</keyword>
<name>A0ABT7JF16_9DEIO</name>
<dbReference type="EMBL" id="JASNGB010000033">
    <property type="protein sequence ID" value="MDL2343647.1"/>
    <property type="molecule type" value="Genomic_DNA"/>
</dbReference>
<comment type="caution">
    <text evidence="1">The sequence shown here is derived from an EMBL/GenBank/DDBJ whole genome shotgun (WGS) entry which is preliminary data.</text>
</comment>
<organism evidence="1 2">
    <name type="scientific">Deinococcus rhizophilus</name>
    <dbReference type="NCBI Taxonomy" id="3049544"/>
    <lineage>
        <taxon>Bacteria</taxon>
        <taxon>Thermotogati</taxon>
        <taxon>Deinococcota</taxon>
        <taxon>Deinococci</taxon>
        <taxon>Deinococcales</taxon>
        <taxon>Deinococcaceae</taxon>
        <taxon>Deinococcus</taxon>
    </lineage>
</organism>
<proteinExistence type="predicted"/>
<accession>A0ABT7JF16</accession>
<gene>
    <name evidence="1" type="ORF">QOL99_05715</name>
</gene>
<reference evidence="1 2" key="1">
    <citation type="submission" date="2023-05" db="EMBL/GenBank/DDBJ databases">
        <authorList>
            <person name="Gao F."/>
        </authorList>
    </citation>
    <scope>NUCLEOTIDE SEQUENCE [LARGE SCALE GENOMIC DNA]</scope>
    <source>
        <strain evidence="1 2">MIMF12</strain>
    </source>
</reference>
<sequence length="220" mass="24522">MRPWMLEAPRVALSHADLAAFGRALEARDPGLLPPGVPRWCFLDWLTTQGLLLHGSPLADIPEFEVRQAVDLSPDDFSNRAGVYATSDGLWALMYALRDRSRAARMVNTALQLREGGRWSPMRYYLSLAPRGPAVTDGRSLLSPGVVYVLPRDRFGAMPPYDWPGLGTVREPQWVSPVPVRPLFRVPVTPDDFPLPVRTHDAARVDALCAADPWGFPWLE</sequence>
<dbReference type="Proteomes" id="UP001302059">
    <property type="component" value="Unassembled WGS sequence"/>
</dbReference>
<dbReference type="RefSeq" id="WP_285522179.1">
    <property type="nucleotide sequence ID" value="NZ_JASNGB010000033.1"/>
</dbReference>
<evidence type="ECO:0008006" key="3">
    <source>
        <dbReference type="Google" id="ProtNLM"/>
    </source>
</evidence>